<gene>
    <name evidence="2" type="ORF">PtA15_9A401</name>
</gene>
<keyword evidence="3" id="KW-1185">Reference proteome</keyword>
<evidence type="ECO:0000256" key="1">
    <source>
        <dbReference type="SAM" id="MobiDB-lite"/>
    </source>
</evidence>
<evidence type="ECO:0000313" key="2">
    <source>
        <dbReference type="EMBL" id="WAQ88274.1"/>
    </source>
</evidence>
<sequence length="148" mass="16457">MSSTPSPGFLSAKLTLDMSFNRTPSLAHHADIDPGLESVLDGWRFPLRTDFARGIIWGPFRHTRGNSYHDGPDPALDRSRSYHEHSMAPARAQPAGRPRLLHQAAKALQARSKPTRPPQLFTLNIAPLGPHRRIRLCPSSQLKYGGHL</sequence>
<proteinExistence type="predicted"/>
<dbReference type="EMBL" id="CP110429">
    <property type="protein sequence ID" value="WAQ88274.1"/>
    <property type="molecule type" value="Genomic_DNA"/>
</dbReference>
<accession>A0ABY7CSM1</accession>
<name>A0ABY7CSM1_9BASI</name>
<reference evidence="2" key="1">
    <citation type="submission" date="2022-10" db="EMBL/GenBank/DDBJ databases">
        <title>Puccinia triticina Genome sequencing and assembly.</title>
        <authorList>
            <person name="Li C."/>
        </authorList>
    </citation>
    <scope>NUCLEOTIDE SEQUENCE</scope>
    <source>
        <strain evidence="2">Pt15</strain>
    </source>
</reference>
<evidence type="ECO:0000313" key="3">
    <source>
        <dbReference type="Proteomes" id="UP001164743"/>
    </source>
</evidence>
<feature type="compositionally biased region" description="Low complexity" evidence="1">
    <location>
        <begin position="88"/>
        <end position="97"/>
    </location>
</feature>
<organism evidence="2 3">
    <name type="scientific">Puccinia triticina</name>
    <dbReference type="NCBI Taxonomy" id="208348"/>
    <lineage>
        <taxon>Eukaryota</taxon>
        <taxon>Fungi</taxon>
        <taxon>Dikarya</taxon>
        <taxon>Basidiomycota</taxon>
        <taxon>Pucciniomycotina</taxon>
        <taxon>Pucciniomycetes</taxon>
        <taxon>Pucciniales</taxon>
        <taxon>Pucciniaceae</taxon>
        <taxon>Puccinia</taxon>
    </lineage>
</organism>
<feature type="compositionally biased region" description="Basic and acidic residues" evidence="1">
    <location>
        <begin position="70"/>
        <end position="86"/>
    </location>
</feature>
<protein>
    <submittedName>
        <fullName evidence="2">Uncharacterized protein</fullName>
    </submittedName>
</protein>
<dbReference type="GeneID" id="77813501"/>
<dbReference type="RefSeq" id="XP_053023829.1">
    <property type="nucleotide sequence ID" value="XM_053172606.1"/>
</dbReference>
<feature type="region of interest" description="Disordered" evidence="1">
    <location>
        <begin position="66"/>
        <end position="97"/>
    </location>
</feature>
<dbReference type="Proteomes" id="UP001164743">
    <property type="component" value="Chromosome 9A"/>
</dbReference>